<evidence type="ECO:0000313" key="7">
    <source>
        <dbReference type="EMBL" id="KAK1604556.1"/>
    </source>
</evidence>
<reference evidence="8" key="1">
    <citation type="submission" date="2023-07" db="EMBL/GenBank/DDBJ databases">
        <title>A chromosome-level genome assembly of Lolium multiflorum.</title>
        <authorList>
            <person name="Chen Y."/>
            <person name="Copetti D."/>
            <person name="Kolliker R."/>
            <person name="Studer B."/>
        </authorList>
    </citation>
    <scope>NUCLEOTIDE SEQUENCE</scope>
    <source>
        <strain evidence="8">02402/16</strain>
        <tissue evidence="8">Leaf</tissue>
    </source>
</reference>
<dbReference type="PANTHER" id="PTHR11260:SF668">
    <property type="entry name" value="GLUTATHIONE S-TRANSFERASE"/>
    <property type="match status" value="1"/>
</dbReference>
<evidence type="ECO:0000313" key="9">
    <source>
        <dbReference type="Proteomes" id="UP001231189"/>
    </source>
</evidence>
<dbReference type="SFLD" id="SFLDG01152">
    <property type="entry name" value="Main.3:_Omega-_and_Tau-like"/>
    <property type="match status" value="1"/>
</dbReference>
<dbReference type="CDD" id="cd03185">
    <property type="entry name" value="GST_C_Tau"/>
    <property type="match status" value="1"/>
</dbReference>
<dbReference type="Pfam" id="PF02798">
    <property type="entry name" value="GST_N"/>
    <property type="match status" value="1"/>
</dbReference>
<protein>
    <recommendedName>
        <fullName evidence="4">Glutathione S-transferase</fullName>
        <ecNumber evidence="4">2.5.1.18</ecNumber>
    </recommendedName>
</protein>
<keyword evidence="4" id="KW-0963">Cytoplasm</keyword>
<evidence type="ECO:0000259" key="6">
    <source>
        <dbReference type="PROSITE" id="PS50405"/>
    </source>
</evidence>
<dbReference type="GO" id="GO:0009407">
    <property type="term" value="P:toxin catabolic process"/>
    <property type="evidence" value="ECO:0007669"/>
    <property type="project" value="UniProtKB-ARBA"/>
</dbReference>
<evidence type="ECO:0000256" key="2">
    <source>
        <dbReference type="ARBA" id="ARBA00025743"/>
    </source>
</evidence>
<dbReference type="Gene3D" id="1.20.1050.10">
    <property type="match status" value="1"/>
</dbReference>
<keyword evidence="1 4" id="KW-0808">Transferase</keyword>
<dbReference type="InterPro" id="IPR045074">
    <property type="entry name" value="GST_C_Tau"/>
</dbReference>
<dbReference type="SUPFAM" id="SSF52833">
    <property type="entry name" value="Thioredoxin-like"/>
    <property type="match status" value="1"/>
</dbReference>
<name>A0AAD8VEE0_LOLMU</name>
<dbReference type="Pfam" id="PF13410">
    <property type="entry name" value="GST_C_2"/>
    <property type="match status" value="1"/>
</dbReference>
<feature type="domain" description="GST C-terminal" evidence="6">
    <location>
        <begin position="91"/>
        <end position="222"/>
    </location>
</feature>
<dbReference type="InterPro" id="IPR040079">
    <property type="entry name" value="Glutathione_S-Trfase"/>
</dbReference>
<dbReference type="FunFam" id="3.40.30.10:FF:000044">
    <property type="entry name" value="Glutathione S-transferase GSTU6"/>
    <property type="match status" value="1"/>
</dbReference>
<evidence type="ECO:0000256" key="3">
    <source>
        <dbReference type="ARBA" id="ARBA00047960"/>
    </source>
</evidence>
<comment type="similarity">
    <text evidence="2">Belongs to the GST superfamily. Tau family.</text>
</comment>
<feature type="domain" description="GST N-terminal" evidence="5">
    <location>
        <begin position="5"/>
        <end position="84"/>
    </location>
</feature>
<comment type="caution">
    <text evidence="8">The sequence shown here is derived from an EMBL/GenBank/DDBJ whole genome shotgun (WGS) entry which is preliminary data.</text>
</comment>
<dbReference type="InterPro" id="IPR036282">
    <property type="entry name" value="Glutathione-S-Trfase_C_sf"/>
</dbReference>
<comment type="function">
    <text evidence="4">Is involved in the conjugation of reduced glutathione to a wide number of exogenous and endogenous hydrophobic electrophiles.</text>
</comment>
<gene>
    <name evidence="7" type="ORF">QYE76_028229</name>
    <name evidence="8" type="ORF">QYE76_028265</name>
</gene>
<dbReference type="Proteomes" id="UP001231189">
    <property type="component" value="Unassembled WGS sequence"/>
</dbReference>
<keyword evidence="9" id="KW-1185">Reference proteome</keyword>
<dbReference type="PANTHER" id="PTHR11260">
    <property type="entry name" value="GLUTATHIONE S-TRANSFERASE, GST, SUPERFAMILY, GST DOMAIN CONTAINING"/>
    <property type="match status" value="1"/>
</dbReference>
<evidence type="ECO:0000256" key="4">
    <source>
        <dbReference type="RuleBase" id="RU369102"/>
    </source>
</evidence>
<dbReference type="EMBL" id="JAUUTY010000007">
    <property type="protein sequence ID" value="KAK1604592.1"/>
    <property type="molecule type" value="Genomic_DNA"/>
</dbReference>
<organism evidence="8 9">
    <name type="scientific">Lolium multiflorum</name>
    <name type="common">Italian ryegrass</name>
    <name type="synonym">Lolium perenne subsp. multiflorum</name>
    <dbReference type="NCBI Taxonomy" id="4521"/>
    <lineage>
        <taxon>Eukaryota</taxon>
        <taxon>Viridiplantae</taxon>
        <taxon>Streptophyta</taxon>
        <taxon>Embryophyta</taxon>
        <taxon>Tracheophyta</taxon>
        <taxon>Spermatophyta</taxon>
        <taxon>Magnoliopsida</taxon>
        <taxon>Liliopsida</taxon>
        <taxon>Poales</taxon>
        <taxon>Poaceae</taxon>
        <taxon>BOP clade</taxon>
        <taxon>Pooideae</taxon>
        <taxon>Poodae</taxon>
        <taxon>Poeae</taxon>
        <taxon>Poeae Chloroplast Group 2 (Poeae type)</taxon>
        <taxon>Loliodinae</taxon>
        <taxon>Loliinae</taxon>
        <taxon>Lolium</taxon>
    </lineage>
</organism>
<dbReference type="InterPro" id="IPR045073">
    <property type="entry name" value="Omega/Tau-like"/>
</dbReference>
<dbReference type="SUPFAM" id="SSF47616">
    <property type="entry name" value="GST C-terminal domain-like"/>
    <property type="match status" value="1"/>
</dbReference>
<dbReference type="GO" id="GO:0006749">
    <property type="term" value="P:glutathione metabolic process"/>
    <property type="evidence" value="ECO:0007669"/>
    <property type="project" value="InterPro"/>
</dbReference>
<evidence type="ECO:0000256" key="1">
    <source>
        <dbReference type="ARBA" id="ARBA00022679"/>
    </source>
</evidence>
<dbReference type="SFLD" id="SFLDS00019">
    <property type="entry name" value="Glutathione_Transferase_(cytos"/>
    <property type="match status" value="1"/>
</dbReference>
<comment type="subcellular location">
    <subcellularLocation>
        <location evidence="4">Cytoplasm</location>
        <location evidence="4">Cytosol</location>
    </subcellularLocation>
</comment>
<dbReference type="InterPro" id="IPR010987">
    <property type="entry name" value="Glutathione-S-Trfase_C-like"/>
</dbReference>
<sequence length="228" mass="25287">MAGEGDLKLLGLLVSPFVVRVRMALSMKGVSYEYIEVDVFNKSEILLKSNPVHEKVPVLIHHGKPICESLAIVEYVDEVWGGAAPSILPADPYERAIARFWAAYIDDKLFPAWIGAVKAATEEEKAEKVSQTLAALARLEEAFAKCSNGKAFFGGDTVGYLDLALGCNLFWFETLREMFDVELIDEGRTPLLASWAQRFGEAAAVKDVVPNVDKAVEHAKKMRRMFVH</sequence>
<dbReference type="InterPro" id="IPR036249">
    <property type="entry name" value="Thioredoxin-like_sf"/>
</dbReference>
<dbReference type="GO" id="GO:0004364">
    <property type="term" value="F:glutathione transferase activity"/>
    <property type="evidence" value="ECO:0007669"/>
    <property type="project" value="UniProtKB-UniRule"/>
</dbReference>
<dbReference type="GO" id="GO:0005829">
    <property type="term" value="C:cytosol"/>
    <property type="evidence" value="ECO:0007669"/>
    <property type="project" value="UniProtKB-SubCell"/>
</dbReference>
<comment type="catalytic activity">
    <reaction evidence="3 4">
        <text>RX + glutathione = an S-substituted glutathione + a halide anion + H(+)</text>
        <dbReference type="Rhea" id="RHEA:16437"/>
        <dbReference type="ChEBI" id="CHEBI:15378"/>
        <dbReference type="ChEBI" id="CHEBI:16042"/>
        <dbReference type="ChEBI" id="CHEBI:17792"/>
        <dbReference type="ChEBI" id="CHEBI:57925"/>
        <dbReference type="ChEBI" id="CHEBI:90779"/>
        <dbReference type="EC" id="2.5.1.18"/>
    </reaction>
</comment>
<evidence type="ECO:0000313" key="8">
    <source>
        <dbReference type="EMBL" id="KAK1604592.1"/>
    </source>
</evidence>
<proteinExistence type="inferred from homology"/>
<dbReference type="SFLD" id="SFLDG00358">
    <property type="entry name" value="Main_(cytGST)"/>
    <property type="match status" value="1"/>
</dbReference>
<dbReference type="AlphaFoldDB" id="A0AAD8VEE0"/>
<dbReference type="FunFam" id="1.20.1050.10:FF:000016">
    <property type="entry name" value="Glutathione S-transferase U9"/>
    <property type="match status" value="1"/>
</dbReference>
<dbReference type="PROSITE" id="PS50404">
    <property type="entry name" value="GST_NTER"/>
    <property type="match status" value="1"/>
</dbReference>
<dbReference type="PROSITE" id="PS50405">
    <property type="entry name" value="GST_CTER"/>
    <property type="match status" value="1"/>
</dbReference>
<accession>A0AAD8VEE0</accession>
<dbReference type="EMBL" id="JAUUTY010000007">
    <property type="protein sequence ID" value="KAK1604556.1"/>
    <property type="molecule type" value="Genomic_DNA"/>
</dbReference>
<dbReference type="CDD" id="cd03058">
    <property type="entry name" value="GST_N_Tau"/>
    <property type="match status" value="1"/>
</dbReference>
<dbReference type="Gene3D" id="3.40.30.10">
    <property type="entry name" value="Glutaredoxin"/>
    <property type="match status" value="1"/>
</dbReference>
<evidence type="ECO:0000259" key="5">
    <source>
        <dbReference type="PROSITE" id="PS50404"/>
    </source>
</evidence>
<dbReference type="InterPro" id="IPR004045">
    <property type="entry name" value="Glutathione_S-Trfase_N"/>
</dbReference>
<dbReference type="EC" id="2.5.1.18" evidence="4"/>